<evidence type="ECO:0000256" key="1">
    <source>
        <dbReference type="ARBA" id="ARBA00025758"/>
    </source>
</evidence>
<name>A0A9Q9EI81_9PEZI</name>
<gene>
    <name evidence="3" type="ORF">Slin15195_G040660</name>
</gene>
<keyword evidence="4" id="KW-1185">Reference proteome</keyword>
<feature type="region of interest" description="Disordered" evidence="2">
    <location>
        <begin position="1"/>
        <end position="26"/>
    </location>
</feature>
<dbReference type="Pfam" id="PF04938">
    <property type="entry name" value="SIP1"/>
    <property type="match status" value="1"/>
</dbReference>
<evidence type="ECO:0000313" key="3">
    <source>
        <dbReference type="EMBL" id="USW50747.1"/>
    </source>
</evidence>
<dbReference type="PANTHER" id="PTHR12794:SF0">
    <property type="entry name" value="GEM-ASSOCIATED PROTEIN 2"/>
    <property type="match status" value="1"/>
</dbReference>
<comment type="similarity">
    <text evidence="1">Belongs to the gemin-2 family.</text>
</comment>
<feature type="region of interest" description="Disordered" evidence="2">
    <location>
        <begin position="59"/>
        <end position="159"/>
    </location>
</feature>
<dbReference type="GO" id="GO:0000387">
    <property type="term" value="P:spliceosomal snRNP assembly"/>
    <property type="evidence" value="ECO:0007669"/>
    <property type="project" value="InterPro"/>
</dbReference>
<organism evidence="3 4">
    <name type="scientific">Septoria linicola</name>
    <dbReference type="NCBI Taxonomy" id="215465"/>
    <lineage>
        <taxon>Eukaryota</taxon>
        <taxon>Fungi</taxon>
        <taxon>Dikarya</taxon>
        <taxon>Ascomycota</taxon>
        <taxon>Pezizomycotina</taxon>
        <taxon>Dothideomycetes</taxon>
        <taxon>Dothideomycetidae</taxon>
        <taxon>Mycosphaerellales</taxon>
        <taxon>Mycosphaerellaceae</taxon>
        <taxon>Septoria</taxon>
    </lineage>
</organism>
<feature type="compositionally biased region" description="Low complexity" evidence="2">
    <location>
        <begin position="380"/>
        <end position="390"/>
    </location>
</feature>
<feature type="region of interest" description="Disordered" evidence="2">
    <location>
        <begin position="380"/>
        <end position="423"/>
    </location>
</feature>
<evidence type="ECO:0000313" key="4">
    <source>
        <dbReference type="Proteomes" id="UP001056384"/>
    </source>
</evidence>
<sequence>MTKRRRERDRPKHAPESGYDPSKRVLLSYGSDDEDVEAATHQVEKAAELAVDRSRLANYSTTRNRGDEEEGEVTLGAIDTSAAPTRLTSMGTTAPAQHKQEEDAATEVAELPVKGEPNAKSTQRGTANGRQPRASKFDTGQRQALGAMSNEYDEEYDDDEYDTTTDEAMAYLNSVRTEREAMPEILAAARQVSDNYNNEGEEDDADEYWPDDDDAYVALPEVAADPVEDMTNPQNVFTKSLRDRLMLQREHLHMATSPTALAELGEGFPVSYEEDSNKSRAEWQRILGSKPPMPAQLRAMNQDIVFRVLQLLLDSYLTKGRNIKKVTSAWIWALLCRLDDVGNLNNDQVYPLRELGKRVIFLQLHFSDPEAAAQLEALEQQGHSPAAADDAPADEGNKSFNGTETEATTPSGQQEKDDQAGPSENTLATLDMILVVVGEMFGQRDLLEFRRPWTEAEAQAVT</sequence>
<protein>
    <submittedName>
        <fullName evidence="3">Uncharacterized protein</fullName>
    </submittedName>
</protein>
<reference evidence="3" key="1">
    <citation type="submission" date="2022-06" db="EMBL/GenBank/DDBJ databases">
        <title>Complete genome sequences of two strains of the flax pathogen Septoria linicola.</title>
        <authorList>
            <person name="Lapalu N."/>
            <person name="Simon A."/>
            <person name="Demenou B."/>
            <person name="Paumier D."/>
            <person name="Guillot M.-P."/>
            <person name="Gout L."/>
            <person name="Valade R."/>
        </authorList>
    </citation>
    <scope>NUCLEOTIDE SEQUENCE</scope>
    <source>
        <strain evidence="3">SE15195</strain>
    </source>
</reference>
<dbReference type="OrthoDB" id="428895at2759"/>
<dbReference type="Proteomes" id="UP001056384">
    <property type="component" value="Chromosome 3"/>
</dbReference>
<dbReference type="GO" id="GO:0032797">
    <property type="term" value="C:SMN complex"/>
    <property type="evidence" value="ECO:0007669"/>
    <property type="project" value="TreeGrafter"/>
</dbReference>
<dbReference type="GO" id="GO:0005634">
    <property type="term" value="C:nucleus"/>
    <property type="evidence" value="ECO:0007669"/>
    <property type="project" value="TreeGrafter"/>
</dbReference>
<accession>A0A9Q9EI81</accession>
<dbReference type="PANTHER" id="PTHR12794">
    <property type="entry name" value="GEMIN2"/>
    <property type="match status" value="1"/>
</dbReference>
<dbReference type="InterPro" id="IPR035426">
    <property type="entry name" value="Gemin2/Brr1"/>
</dbReference>
<dbReference type="Gene3D" id="1.20.58.1070">
    <property type="match status" value="1"/>
</dbReference>
<feature type="compositionally biased region" description="Polar residues" evidence="2">
    <location>
        <begin position="119"/>
        <end position="129"/>
    </location>
</feature>
<feature type="compositionally biased region" description="Polar residues" evidence="2">
    <location>
        <begin position="398"/>
        <end position="413"/>
    </location>
</feature>
<feature type="compositionally biased region" description="Polar residues" evidence="2">
    <location>
        <begin position="82"/>
        <end position="95"/>
    </location>
</feature>
<proteinExistence type="inferred from homology"/>
<evidence type="ECO:0000256" key="2">
    <source>
        <dbReference type="SAM" id="MobiDB-lite"/>
    </source>
</evidence>
<dbReference type="AlphaFoldDB" id="A0A9Q9EI81"/>
<dbReference type="EMBL" id="CP099420">
    <property type="protein sequence ID" value="USW50747.1"/>
    <property type="molecule type" value="Genomic_DNA"/>
</dbReference>